<dbReference type="AlphaFoldDB" id="A0AAD8SDP2"/>
<proteinExistence type="predicted"/>
<name>A0AAD8SDP2_LOLMU</name>
<feature type="domain" description="Transposase Tnp1/En/Spm-like" evidence="2">
    <location>
        <begin position="34"/>
        <end position="91"/>
    </location>
</feature>
<feature type="region of interest" description="Disordered" evidence="1">
    <location>
        <begin position="1"/>
        <end position="34"/>
    </location>
</feature>
<evidence type="ECO:0000313" key="4">
    <source>
        <dbReference type="Proteomes" id="UP001231189"/>
    </source>
</evidence>
<reference evidence="3" key="1">
    <citation type="submission" date="2023-07" db="EMBL/GenBank/DDBJ databases">
        <title>A chromosome-level genome assembly of Lolium multiflorum.</title>
        <authorList>
            <person name="Chen Y."/>
            <person name="Copetti D."/>
            <person name="Kolliker R."/>
            <person name="Studer B."/>
        </authorList>
    </citation>
    <scope>NUCLEOTIDE SEQUENCE</scope>
    <source>
        <strain evidence="3">02402/16</strain>
        <tissue evidence="3">Leaf</tissue>
    </source>
</reference>
<evidence type="ECO:0000259" key="2">
    <source>
        <dbReference type="Pfam" id="PF03017"/>
    </source>
</evidence>
<evidence type="ECO:0000256" key="1">
    <source>
        <dbReference type="SAM" id="MobiDB-lite"/>
    </source>
</evidence>
<dbReference type="Proteomes" id="UP001231189">
    <property type="component" value="Unassembled WGS sequence"/>
</dbReference>
<evidence type="ECO:0000313" key="3">
    <source>
        <dbReference type="EMBL" id="KAK1650316.1"/>
    </source>
</evidence>
<feature type="compositionally biased region" description="Polar residues" evidence="1">
    <location>
        <begin position="1"/>
        <end position="11"/>
    </location>
</feature>
<keyword evidence="4" id="KW-1185">Reference proteome</keyword>
<organism evidence="3 4">
    <name type="scientific">Lolium multiflorum</name>
    <name type="common">Italian ryegrass</name>
    <name type="synonym">Lolium perenne subsp. multiflorum</name>
    <dbReference type="NCBI Taxonomy" id="4521"/>
    <lineage>
        <taxon>Eukaryota</taxon>
        <taxon>Viridiplantae</taxon>
        <taxon>Streptophyta</taxon>
        <taxon>Embryophyta</taxon>
        <taxon>Tracheophyta</taxon>
        <taxon>Spermatophyta</taxon>
        <taxon>Magnoliopsida</taxon>
        <taxon>Liliopsida</taxon>
        <taxon>Poales</taxon>
        <taxon>Poaceae</taxon>
        <taxon>BOP clade</taxon>
        <taxon>Pooideae</taxon>
        <taxon>Poodae</taxon>
        <taxon>Poeae</taxon>
        <taxon>Poeae Chloroplast Group 2 (Poeae type)</taxon>
        <taxon>Loliodinae</taxon>
        <taxon>Loliinae</taxon>
        <taxon>Lolium</taxon>
    </lineage>
</organism>
<dbReference type="EMBL" id="JAUUTY010000004">
    <property type="protein sequence ID" value="KAK1650316.1"/>
    <property type="molecule type" value="Genomic_DNA"/>
</dbReference>
<gene>
    <name evidence="3" type="ORF">QYE76_068121</name>
</gene>
<dbReference type="Pfam" id="PF03017">
    <property type="entry name" value="Transposase_23"/>
    <property type="match status" value="1"/>
</dbReference>
<comment type="caution">
    <text evidence="3">The sequence shown here is derived from an EMBL/GenBank/DDBJ whole genome shotgun (WGS) entry which is preliminary data.</text>
</comment>
<protein>
    <recommendedName>
        <fullName evidence="2">Transposase Tnp1/En/Spm-like domain-containing protein</fullName>
    </recommendedName>
</protein>
<dbReference type="InterPro" id="IPR004264">
    <property type="entry name" value="Transposase_23"/>
</dbReference>
<sequence length="122" mass="13433">MKANNENSTEADQGCDISSFPNNQPSSKENPRNKNKVVAIGSLITQDKTYVVGGNMLGDEYCAVLVNIPATIADEKLPRPYKDIQTVRDALGHVIAWPRFYIKKKRLSSNQPNSNLVKSGAK</sequence>
<feature type="compositionally biased region" description="Polar residues" evidence="1">
    <location>
        <begin position="19"/>
        <end position="28"/>
    </location>
</feature>
<accession>A0AAD8SDP2</accession>